<evidence type="ECO:0000256" key="9">
    <source>
        <dbReference type="HAMAP-Rule" id="MF_00332"/>
    </source>
</evidence>
<dbReference type="InterPro" id="IPR013126">
    <property type="entry name" value="Hsp_70_fam"/>
</dbReference>
<dbReference type="InterPro" id="IPR012725">
    <property type="entry name" value="Chaperone_DnaK"/>
</dbReference>
<dbReference type="InterPro" id="IPR018181">
    <property type="entry name" value="Heat_shock_70_CS"/>
</dbReference>
<gene>
    <name evidence="9" type="primary">dnaK</name>
    <name evidence="13" type="ORF">BXY41_104419</name>
</gene>
<dbReference type="FunFam" id="3.90.640.10:FF:000003">
    <property type="entry name" value="Molecular chaperone DnaK"/>
    <property type="match status" value="1"/>
</dbReference>
<dbReference type="InterPro" id="IPR029047">
    <property type="entry name" value="HSP70_peptide-bd_sf"/>
</dbReference>
<dbReference type="Gene3D" id="2.60.34.10">
    <property type="entry name" value="Substrate Binding Domain Of DNAk, Chain A, domain 1"/>
    <property type="match status" value="1"/>
</dbReference>
<evidence type="ECO:0000256" key="7">
    <source>
        <dbReference type="ARBA" id="ARBA00023016"/>
    </source>
</evidence>
<dbReference type="GO" id="GO:0005524">
    <property type="term" value="F:ATP binding"/>
    <property type="evidence" value="ECO:0007669"/>
    <property type="project" value="UniProtKB-UniRule"/>
</dbReference>
<dbReference type="PANTHER" id="PTHR19375">
    <property type="entry name" value="HEAT SHOCK PROTEIN 70KDA"/>
    <property type="match status" value="1"/>
</dbReference>
<dbReference type="SUPFAM" id="SSF100934">
    <property type="entry name" value="Heat shock protein 70kD (HSP70), C-terminal subdomain"/>
    <property type="match status" value="1"/>
</dbReference>
<feature type="region of interest" description="Disordered" evidence="12">
    <location>
        <begin position="590"/>
        <end position="619"/>
    </location>
</feature>
<name>A0A2S6HV07_9FIRM</name>
<evidence type="ECO:0000256" key="8">
    <source>
        <dbReference type="ARBA" id="ARBA00023186"/>
    </source>
</evidence>
<proteinExistence type="evidence at transcript level"/>
<evidence type="ECO:0000256" key="4">
    <source>
        <dbReference type="ARBA" id="ARBA00022553"/>
    </source>
</evidence>
<keyword evidence="6 9" id="KW-0067">ATP-binding</keyword>
<evidence type="ECO:0000256" key="12">
    <source>
        <dbReference type="SAM" id="MobiDB-lite"/>
    </source>
</evidence>
<evidence type="ECO:0000256" key="6">
    <source>
        <dbReference type="ARBA" id="ARBA00022840"/>
    </source>
</evidence>
<comment type="similarity">
    <text evidence="2 9 10">Belongs to the heat shock protein 70 family.</text>
</comment>
<keyword evidence="14" id="KW-1185">Reference proteome</keyword>
<evidence type="ECO:0000256" key="1">
    <source>
        <dbReference type="ARBA" id="ARBA00002290"/>
    </source>
</evidence>
<comment type="caution">
    <text evidence="13">The sequence shown here is derived from an EMBL/GenBank/DDBJ whole genome shotgun (WGS) entry which is preliminary data.</text>
</comment>
<dbReference type="FunFam" id="2.60.34.10:FF:000014">
    <property type="entry name" value="Chaperone protein DnaK HSP70"/>
    <property type="match status" value="1"/>
</dbReference>
<dbReference type="Proteomes" id="UP000237749">
    <property type="component" value="Unassembled WGS sequence"/>
</dbReference>
<keyword evidence="4 9" id="KW-0597">Phosphoprotein</keyword>
<dbReference type="CDD" id="cd10234">
    <property type="entry name" value="ASKHA_NBD_HSP70_DnaK-like"/>
    <property type="match status" value="1"/>
</dbReference>
<dbReference type="AlphaFoldDB" id="A0A2S6HV07"/>
<keyword evidence="7 9" id="KW-0346">Stress response</keyword>
<dbReference type="EMBL" id="PTJA01000004">
    <property type="protein sequence ID" value="PPK81616.1"/>
    <property type="molecule type" value="Genomic_DNA"/>
</dbReference>
<dbReference type="GO" id="GO:0140662">
    <property type="term" value="F:ATP-dependent protein folding chaperone"/>
    <property type="evidence" value="ECO:0007669"/>
    <property type="project" value="InterPro"/>
</dbReference>
<feature type="coiled-coil region" evidence="11">
    <location>
        <begin position="223"/>
        <end position="250"/>
    </location>
</feature>
<dbReference type="GO" id="GO:0051082">
    <property type="term" value="F:unfolded protein binding"/>
    <property type="evidence" value="ECO:0007669"/>
    <property type="project" value="InterPro"/>
</dbReference>
<evidence type="ECO:0000256" key="11">
    <source>
        <dbReference type="SAM" id="Coils"/>
    </source>
</evidence>
<dbReference type="OrthoDB" id="9766019at2"/>
<dbReference type="Pfam" id="PF00012">
    <property type="entry name" value="HSP70"/>
    <property type="match status" value="1"/>
</dbReference>
<dbReference type="NCBIfam" id="NF001413">
    <property type="entry name" value="PRK00290.1"/>
    <property type="match status" value="1"/>
</dbReference>
<evidence type="ECO:0000313" key="13">
    <source>
        <dbReference type="EMBL" id="PPK81616.1"/>
    </source>
</evidence>
<dbReference type="HAMAP" id="MF_00332">
    <property type="entry name" value="DnaK"/>
    <property type="match status" value="1"/>
</dbReference>
<evidence type="ECO:0000256" key="5">
    <source>
        <dbReference type="ARBA" id="ARBA00022741"/>
    </source>
</evidence>
<dbReference type="InterPro" id="IPR029048">
    <property type="entry name" value="HSP70_C_sf"/>
</dbReference>
<accession>A0A2S6HV07</accession>
<dbReference type="NCBIfam" id="TIGR02350">
    <property type="entry name" value="prok_dnaK"/>
    <property type="match status" value="1"/>
</dbReference>
<dbReference type="SUPFAM" id="SSF53067">
    <property type="entry name" value="Actin-like ATPase domain"/>
    <property type="match status" value="2"/>
</dbReference>
<dbReference type="PROSITE" id="PS00297">
    <property type="entry name" value="HSP70_1"/>
    <property type="match status" value="1"/>
</dbReference>
<reference evidence="13 14" key="1">
    <citation type="submission" date="2018-02" db="EMBL/GenBank/DDBJ databases">
        <title>Genomic Encyclopedia of Archaeal and Bacterial Type Strains, Phase II (KMG-II): from individual species to whole genera.</title>
        <authorList>
            <person name="Goeker M."/>
        </authorList>
    </citation>
    <scope>NUCLEOTIDE SEQUENCE [LARGE SCALE GENOMIC DNA]</scope>
    <source>
        <strain evidence="13 14">DSM 3808</strain>
    </source>
</reference>
<keyword evidence="11" id="KW-0175">Coiled coil</keyword>
<feature type="compositionally biased region" description="Low complexity" evidence="12">
    <location>
        <begin position="590"/>
        <end position="604"/>
    </location>
</feature>
<evidence type="ECO:0000256" key="3">
    <source>
        <dbReference type="ARBA" id="ARBA00014415"/>
    </source>
</evidence>
<dbReference type="InterPro" id="IPR043129">
    <property type="entry name" value="ATPase_NBD"/>
</dbReference>
<dbReference type="FunFam" id="3.30.420.40:FF:000071">
    <property type="entry name" value="Molecular chaperone DnaK"/>
    <property type="match status" value="1"/>
</dbReference>
<comment type="induction">
    <text evidence="9">By stress conditions e.g. heat shock.</text>
</comment>
<dbReference type="RefSeq" id="WP_104436697.1">
    <property type="nucleotide sequence ID" value="NZ_PTJA01000004.1"/>
</dbReference>
<dbReference type="PRINTS" id="PR00301">
    <property type="entry name" value="HEATSHOCK70"/>
</dbReference>
<dbReference type="Gene3D" id="3.90.640.10">
    <property type="entry name" value="Actin, Chain A, domain 4"/>
    <property type="match status" value="1"/>
</dbReference>
<sequence>MGKIIGIDLGTTNSCVAVMEGGKPVVIPNSEGVRTTPSVVAFTKNGERLVGEPAKRQAVTNADRTISSIKRHMGTDYKVTIDGKNYSPQEISAMILQKLKADAEAYLGEKVTEAVITVPAYFNDAQRQATKDAGKIAGLDVKRIINEPTAAALAYGLDNEKEQKIMVYDLGGGTFDVSNIEIGDGVIEVLSTNGDTRLGGDDFDNRLTQWMVDEFKKAEGVDLSGDKMAMQRLKEAAEKAKKELSSSTTTNINLPFITATAEGPKHLDMNLSRAKFDELTLDLIERTAIPVQSALKDAGMTAAELGKVLLVGGSTRMLAAQEKVKQLTGKEPSKSLNPDECVAIGACIQGGKLAGDAGAGDILLLDVTPLSLSIETMGGVATRLIERNTTIPTKKSQVFSTAADNQTAVDIHVVQGERQFARDNKTLGQFRLDGIPPARRGVPQIEVTFDIDANGIVNVSAKDLGTGKEQHITITSGSNMSDSDIDKAVKEAAEYEAQDKKRKDAIDARNDADSMVFQTEKALQEVGDKIADTDKATVEADLNALKEAINRAPLEDMTDAQVEDIKAGREKLMNSAQALFAKVYEQAQSQAGAGAGPDMGAAGASYQDSDVVDGDYKEV</sequence>
<evidence type="ECO:0000256" key="2">
    <source>
        <dbReference type="ARBA" id="ARBA00007381"/>
    </source>
</evidence>
<keyword evidence="8 9" id="KW-0143">Chaperone</keyword>
<dbReference type="Gene3D" id="3.30.420.40">
    <property type="match status" value="2"/>
</dbReference>
<evidence type="ECO:0000313" key="14">
    <source>
        <dbReference type="Proteomes" id="UP000237749"/>
    </source>
</evidence>
<feature type="modified residue" description="Phosphothreonine; by autocatalysis" evidence="9">
    <location>
        <position position="174"/>
    </location>
</feature>
<keyword evidence="5 9" id="KW-0547">Nucleotide-binding</keyword>
<evidence type="ECO:0000256" key="10">
    <source>
        <dbReference type="RuleBase" id="RU003322"/>
    </source>
</evidence>
<protein>
    <recommendedName>
        <fullName evidence="3 9">Chaperone protein DnaK</fullName>
    </recommendedName>
    <alternativeName>
        <fullName evidence="9">HSP70</fullName>
    </alternativeName>
    <alternativeName>
        <fullName evidence="9">Heat shock 70 kDa protein</fullName>
    </alternativeName>
    <alternativeName>
        <fullName evidence="9">Heat shock protein 70</fullName>
    </alternativeName>
</protein>
<dbReference type="SUPFAM" id="SSF100920">
    <property type="entry name" value="Heat shock protein 70kD (HSP70), peptide-binding domain"/>
    <property type="match status" value="1"/>
</dbReference>
<dbReference type="Gene3D" id="1.20.1270.10">
    <property type="match status" value="1"/>
</dbReference>
<comment type="function">
    <text evidence="1 9">Acts as a chaperone.</text>
</comment>
<organism evidence="13 14">
    <name type="scientific">Lacrimispora xylanisolvens</name>
    <dbReference type="NCBI Taxonomy" id="384636"/>
    <lineage>
        <taxon>Bacteria</taxon>
        <taxon>Bacillati</taxon>
        <taxon>Bacillota</taxon>
        <taxon>Clostridia</taxon>
        <taxon>Lachnospirales</taxon>
        <taxon>Lachnospiraceae</taxon>
        <taxon>Lacrimispora</taxon>
    </lineage>
</organism>